<dbReference type="EMBL" id="JAVDYG010000001">
    <property type="protein sequence ID" value="MDR7360904.1"/>
    <property type="molecule type" value="Genomic_DNA"/>
</dbReference>
<dbReference type="Pfam" id="PF03703">
    <property type="entry name" value="bPH_2"/>
    <property type="match status" value="2"/>
</dbReference>
<dbReference type="PIRSF" id="PIRSF026631">
    <property type="entry name" value="UCP026631"/>
    <property type="match status" value="1"/>
</dbReference>
<organism evidence="3 4">
    <name type="scientific">Nocardioides marmoribigeumensis</name>
    <dbReference type="NCBI Taxonomy" id="433649"/>
    <lineage>
        <taxon>Bacteria</taxon>
        <taxon>Bacillati</taxon>
        <taxon>Actinomycetota</taxon>
        <taxon>Actinomycetes</taxon>
        <taxon>Propionibacteriales</taxon>
        <taxon>Nocardioidaceae</taxon>
        <taxon>Nocardioides</taxon>
    </lineage>
</organism>
<evidence type="ECO:0000313" key="4">
    <source>
        <dbReference type="Proteomes" id="UP001183648"/>
    </source>
</evidence>
<dbReference type="InterPro" id="IPR005182">
    <property type="entry name" value="YdbS-like_PH"/>
</dbReference>
<gene>
    <name evidence="3" type="ORF">J2S63_000457</name>
</gene>
<feature type="transmembrane region" description="Helical" evidence="1">
    <location>
        <begin position="360"/>
        <end position="377"/>
    </location>
</feature>
<keyword evidence="1" id="KW-0812">Transmembrane</keyword>
<keyword evidence="1" id="KW-1133">Transmembrane helix</keyword>
<feature type="transmembrane region" description="Helical" evidence="1">
    <location>
        <begin position="45"/>
        <end position="67"/>
    </location>
</feature>
<accession>A0ABU2BU67</accession>
<keyword evidence="4" id="KW-1185">Reference proteome</keyword>
<protein>
    <submittedName>
        <fullName evidence="3">Membrane protein</fullName>
    </submittedName>
</protein>
<feature type="transmembrane region" description="Helical" evidence="1">
    <location>
        <begin position="178"/>
        <end position="202"/>
    </location>
</feature>
<feature type="transmembrane region" description="Helical" evidence="1">
    <location>
        <begin position="21"/>
        <end position="39"/>
    </location>
</feature>
<reference evidence="3 4" key="1">
    <citation type="submission" date="2023-07" db="EMBL/GenBank/DDBJ databases">
        <title>Sequencing the genomes of 1000 actinobacteria strains.</title>
        <authorList>
            <person name="Klenk H.-P."/>
        </authorList>
    </citation>
    <scope>NUCLEOTIDE SEQUENCE [LARGE SCALE GENOMIC DNA]</scope>
    <source>
        <strain evidence="3 4">DSM 19426</strain>
    </source>
</reference>
<feature type="transmembrane region" description="Helical" evidence="1">
    <location>
        <begin position="383"/>
        <end position="400"/>
    </location>
</feature>
<dbReference type="InterPro" id="IPR014529">
    <property type="entry name" value="UCP026631"/>
</dbReference>
<proteinExistence type="predicted"/>
<evidence type="ECO:0000256" key="1">
    <source>
        <dbReference type="SAM" id="Phobius"/>
    </source>
</evidence>
<keyword evidence="1" id="KW-0472">Membrane</keyword>
<dbReference type="RefSeq" id="WP_310298078.1">
    <property type="nucleotide sequence ID" value="NZ_BAAAPS010000002.1"/>
</dbReference>
<dbReference type="PANTHER" id="PTHR34473">
    <property type="entry name" value="UPF0699 TRANSMEMBRANE PROTEIN YDBS"/>
    <property type="match status" value="1"/>
</dbReference>
<feature type="domain" description="YdbS-like PH" evidence="2">
    <location>
        <begin position="404"/>
        <end position="475"/>
    </location>
</feature>
<name>A0ABU2BU67_9ACTN</name>
<evidence type="ECO:0000259" key="2">
    <source>
        <dbReference type="Pfam" id="PF03703"/>
    </source>
</evidence>
<comment type="caution">
    <text evidence="3">The sequence shown here is derived from an EMBL/GenBank/DDBJ whole genome shotgun (WGS) entry which is preliminary data.</text>
</comment>
<dbReference type="PANTHER" id="PTHR34473:SF2">
    <property type="entry name" value="UPF0699 TRANSMEMBRANE PROTEIN YDBT"/>
    <property type="match status" value="1"/>
</dbReference>
<evidence type="ECO:0000313" key="3">
    <source>
        <dbReference type="EMBL" id="MDR7360904.1"/>
    </source>
</evidence>
<feature type="domain" description="YdbS-like PH" evidence="2">
    <location>
        <begin position="66"/>
        <end position="144"/>
    </location>
</feature>
<sequence>MSTPDLEEWRRLDPRIMLMDPVRSGGRLVLPLVIAAIGIGRGDGLPGVLLGIVVLVVAAVAGVVPWATTRWRIGDGRLVWRRRFIGQRLVTVSLDRVRSVDLEATLFHRVLGLAKVDIGTGVDDERITLDSLAAADALALRTWLLERSRTGAPAAPQVQAVPAPAPQRELLAELDWSWVRFAPFSLGRLAVVAAALGVLAQLGDDIGVDLEGVVQGTYDEVVRLGILLVVVLLVVGGTVGWVLIACAGYVLQWGELVVAREGGAVHVSAGLLTTRSTTVEEARVRGVELVEPVLMRLVRGAELNALSTGVGKGGTTKVLPPCPLEVAEQVGDRLLGVGGAFATTLLRHGPAARRRRHVRGLVPTVLAAVVVAVLAGSGVLTGWWPWLVVLALPALGAWLAEASYRHLGHRLTPGHLVVGGGLLDRRRTVLERDGIIGWVLTQTVFQRRVGLATLVATTAAGRESVRVLDLPLADATALALDATPEMVLPFVA</sequence>
<dbReference type="Proteomes" id="UP001183648">
    <property type="component" value="Unassembled WGS sequence"/>
</dbReference>
<feature type="transmembrane region" description="Helical" evidence="1">
    <location>
        <begin position="222"/>
        <end position="251"/>
    </location>
</feature>